<name>A0A2I1HKD0_9GLOM</name>
<accession>A0A2I1HKD0</accession>
<protein>
    <submittedName>
        <fullName evidence="1">Uncharacterized protein</fullName>
    </submittedName>
</protein>
<dbReference type="Proteomes" id="UP000234323">
    <property type="component" value="Unassembled WGS sequence"/>
</dbReference>
<proteinExistence type="predicted"/>
<sequence length="295" mass="34522">MINQSRKKKSPVNNLSNTEVLTGYEVSSPEECERICDIIVYDIPNTWSAEKITAELKLWGNPIKLSIKRQHKYQTLRVKIALFSFSLPQFNNNWATDFQCDGFLQNDRKPTTYLCELGAKSFKIIQTGKGKRKLVGYFEKWKAIRKVLDNHQVLSSKGIRLPWCQYSKWARISLVLKAIISCWVHVAKTMKAVFNKEFMLNSYEELQVSKTNCKNNRPGFIKTSNFDQLFLNWYITEDKYLIEKQIQNNDLVQIQLKKNGILCDFITIYEEDHEEFYAAIIKGIFQYKGNNSRLV</sequence>
<organism evidence="1 2">
    <name type="scientific">Rhizophagus irregularis</name>
    <dbReference type="NCBI Taxonomy" id="588596"/>
    <lineage>
        <taxon>Eukaryota</taxon>
        <taxon>Fungi</taxon>
        <taxon>Fungi incertae sedis</taxon>
        <taxon>Mucoromycota</taxon>
        <taxon>Glomeromycotina</taxon>
        <taxon>Glomeromycetes</taxon>
        <taxon>Glomerales</taxon>
        <taxon>Glomeraceae</taxon>
        <taxon>Rhizophagus</taxon>
    </lineage>
</organism>
<dbReference type="EMBL" id="LLXI01003498">
    <property type="protein sequence ID" value="PKY59336.1"/>
    <property type="molecule type" value="Genomic_DNA"/>
</dbReference>
<keyword evidence="2" id="KW-1185">Reference proteome</keyword>
<reference evidence="1 2" key="1">
    <citation type="submission" date="2015-10" db="EMBL/GenBank/DDBJ databases">
        <title>Genome analyses suggest a sexual origin of heterokaryosis in a supposedly ancient asexual fungus.</title>
        <authorList>
            <person name="Ropars J."/>
            <person name="Sedzielewska K."/>
            <person name="Noel J."/>
            <person name="Charron P."/>
            <person name="Farinelli L."/>
            <person name="Marton T."/>
            <person name="Kruger M."/>
            <person name="Pelin A."/>
            <person name="Brachmann A."/>
            <person name="Corradi N."/>
        </authorList>
    </citation>
    <scope>NUCLEOTIDE SEQUENCE [LARGE SCALE GENOMIC DNA]</scope>
    <source>
        <strain evidence="1 2">A4</strain>
    </source>
</reference>
<comment type="caution">
    <text evidence="1">The sequence shown here is derived from an EMBL/GenBank/DDBJ whole genome shotgun (WGS) entry which is preliminary data.</text>
</comment>
<dbReference type="VEuPathDB" id="FungiDB:RhiirA1_478292"/>
<evidence type="ECO:0000313" key="2">
    <source>
        <dbReference type="Proteomes" id="UP000234323"/>
    </source>
</evidence>
<dbReference type="AlphaFoldDB" id="A0A2I1HKD0"/>
<gene>
    <name evidence="1" type="ORF">RhiirA4_481992</name>
</gene>
<evidence type="ECO:0000313" key="1">
    <source>
        <dbReference type="EMBL" id="PKY59336.1"/>
    </source>
</evidence>